<accession>A0AA86PTM5</accession>
<comment type="caution">
    <text evidence="1">The sequence shown here is derived from an EMBL/GenBank/DDBJ whole genome shotgun (WGS) entry which is preliminary data.</text>
</comment>
<reference evidence="2 3" key="2">
    <citation type="submission" date="2024-07" db="EMBL/GenBank/DDBJ databases">
        <authorList>
            <person name="Akdeniz Z."/>
        </authorList>
    </citation>
    <scope>NUCLEOTIDE SEQUENCE [LARGE SCALE GENOMIC DNA]</scope>
</reference>
<name>A0AA86PTM5_9EUKA</name>
<dbReference type="AlphaFoldDB" id="A0AA86PTM5"/>
<protein>
    <submittedName>
        <fullName evidence="1">Uncharacterized protein</fullName>
    </submittedName>
</protein>
<dbReference type="EMBL" id="CAXDID020000147">
    <property type="protein sequence ID" value="CAL6041023.1"/>
    <property type="molecule type" value="Genomic_DNA"/>
</dbReference>
<organism evidence="1">
    <name type="scientific">Hexamita inflata</name>
    <dbReference type="NCBI Taxonomy" id="28002"/>
    <lineage>
        <taxon>Eukaryota</taxon>
        <taxon>Metamonada</taxon>
        <taxon>Diplomonadida</taxon>
        <taxon>Hexamitidae</taxon>
        <taxon>Hexamitinae</taxon>
        <taxon>Hexamita</taxon>
    </lineage>
</organism>
<reference evidence="1" key="1">
    <citation type="submission" date="2023-06" db="EMBL/GenBank/DDBJ databases">
        <authorList>
            <person name="Kurt Z."/>
        </authorList>
    </citation>
    <scope>NUCLEOTIDE SEQUENCE</scope>
</reference>
<dbReference type="EMBL" id="CATOUU010000714">
    <property type="protein sequence ID" value="CAI9943338.1"/>
    <property type="molecule type" value="Genomic_DNA"/>
</dbReference>
<sequence length="162" mass="19241">MPKSINDVQSFLTVIADYLQTVTSWTSDQLIQDHILLNQNVCDHQMPWRQLSSKLGIKHQQLYRWYFDTFQRNLCGHIEPTDMQVMRHYIQIALQNDSPLNSEFQDLLKRLLSKQYQRNVFTVAFNNTKRVLRKQMLTRSQKIDKLADVLLLKKFGDLQSNK</sequence>
<evidence type="ECO:0000313" key="2">
    <source>
        <dbReference type="EMBL" id="CAL6041023.1"/>
    </source>
</evidence>
<proteinExistence type="predicted"/>
<gene>
    <name evidence="1" type="ORF">HINF_LOCUS30983</name>
    <name evidence="2" type="ORF">HINF_LOCUS38676</name>
</gene>
<dbReference type="Proteomes" id="UP001642409">
    <property type="component" value="Unassembled WGS sequence"/>
</dbReference>
<evidence type="ECO:0000313" key="1">
    <source>
        <dbReference type="EMBL" id="CAI9943338.1"/>
    </source>
</evidence>
<keyword evidence="3" id="KW-1185">Reference proteome</keyword>
<evidence type="ECO:0000313" key="3">
    <source>
        <dbReference type="Proteomes" id="UP001642409"/>
    </source>
</evidence>